<dbReference type="InterPro" id="IPR016161">
    <property type="entry name" value="Ald_DH/histidinol_DH"/>
</dbReference>
<comment type="caution">
    <text evidence="6">The sequence shown here is derived from an EMBL/GenBank/DDBJ whole genome shotgun (WGS) entry which is preliminary data.</text>
</comment>
<evidence type="ECO:0000256" key="2">
    <source>
        <dbReference type="ARBA" id="ARBA00023002"/>
    </source>
</evidence>
<comment type="similarity">
    <text evidence="1 4">Belongs to the aldehyde dehydrogenase family.</text>
</comment>
<gene>
    <name evidence="6" type="ORF">MGAL_10B043331</name>
</gene>
<evidence type="ECO:0000259" key="5">
    <source>
        <dbReference type="Pfam" id="PF00171"/>
    </source>
</evidence>
<protein>
    <submittedName>
        <fullName evidence="6">Aldehyde dehydrogenase family 9 member A1</fullName>
        <ecNumber evidence="6">1.2.1.47</ecNumber>
    </submittedName>
</protein>
<sequence length="548" mass="59722">MNVLVWRSLIRYPHRCMCTVTGSSSQVCHNNLYLQITMNVLVWRSLIRSPHRCMCTVTGSSSQVCHPLNYLDGQRVDPKCTQTFDLREPATGKSLRFVASSNEEDVDMAVRSARREFKAWKKFSGFERGNVLKKAANIIRMRSEELARTEVLDTGKPIYEARMDIAGCADTVDYYGGMAAGISGEFLQLSNGNFNYTMREPLGVVGGIGAWNYPFQMATWKSSPALACGNTFVFKPSPFTPLTAVMLGEIYKEAGLPDGCYNVIQGEGETGALLGNHPDVNKMTFTGSVPTGTKVMEACAKGIKHVGLELGGKSPCIIFNDSNLDNAVSGAMMANFFTQGQVCSNGTRVFVQNSIMGPFIAKIVERTKNMKIGNPNHEDTKVGATISEEQAMKVLAYVDIAKKEGASVLCGGERVVPEASLSGGYYMSPCILVNCEDHMTVVKDEIFGSVMSVLGFDTEQEVISRANDTEFGLAAGVFTNDLKRAHRVASELEAGSLYVNNYNVYPVGVPFGGYKKSGLGRENGPEALDLFTQVKSVYVEMGDVEAPF</sequence>
<dbReference type="EC" id="1.2.1.47" evidence="6"/>
<dbReference type="Proteomes" id="UP000596742">
    <property type="component" value="Unassembled WGS sequence"/>
</dbReference>
<feature type="domain" description="Aldehyde dehydrogenase" evidence="5">
    <location>
        <begin position="81"/>
        <end position="537"/>
    </location>
</feature>
<dbReference type="PANTHER" id="PTHR11699">
    <property type="entry name" value="ALDEHYDE DEHYDROGENASE-RELATED"/>
    <property type="match status" value="1"/>
</dbReference>
<name>A0A8B6HMG6_MYTGA</name>
<dbReference type="Gene3D" id="3.40.309.10">
    <property type="entry name" value="Aldehyde Dehydrogenase, Chain A, domain 2"/>
    <property type="match status" value="1"/>
</dbReference>
<dbReference type="AlphaFoldDB" id="A0A8B6HMG6"/>
<dbReference type="NCBIfam" id="NF009725">
    <property type="entry name" value="PRK13252.1"/>
    <property type="match status" value="1"/>
</dbReference>
<dbReference type="InterPro" id="IPR029510">
    <property type="entry name" value="Ald_DH_CS_GLU"/>
</dbReference>
<dbReference type="InterPro" id="IPR016163">
    <property type="entry name" value="Ald_DH_C"/>
</dbReference>
<dbReference type="Pfam" id="PF00171">
    <property type="entry name" value="Aldedh"/>
    <property type="match status" value="1"/>
</dbReference>
<evidence type="ECO:0000256" key="1">
    <source>
        <dbReference type="ARBA" id="ARBA00009986"/>
    </source>
</evidence>
<dbReference type="GO" id="GO:0047105">
    <property type="term" value="F:4-trimethylammoniobutyraldehyde dehydrogenase activity"/>
    <property type="evidence" value="ECO:0007669"/>
    <property type="project" value="UniProtKB-EC"/>
</dbReference>
<dbReference type="InterPro" id="IPR016160">
    <property type="entry name" value="Ald_DH_CS_CYS"/>
</dbReference>
<proteinExistence type="inferred from homology"/>
<accession>A0A8B6HMG6</accession>
<dbReference type="FunFam" id="3.40.605.10:FF:000007">
    <property type="entry name" value="NAD/NADP-dependent betaine aldehyde dehydrogenase"/>
    <property type="match status" value="1"/>
</dbReference>
<dbReference type="Gene3D" id="3.40.605.10">
    <property type="entry name" value="Aldehyde Dehydrogenase, Chain A, domain 1"/>
    <property type="match status" value="1"/>
</dbReference>
<dbReference type="SUPFAM" id="SSF53720">
    <property type="entry name" value="ALDH-like"/>
    <property type="match status" value="1"/>
</dbReference>
<organism evidence="6 7">
    <name type="scientific">Mytilus galloprovincialis</name>
    <name type="common">Mediterranean mussel</name>
    <dbReference type="NCBI Taxonomy" id="29158"/>
    <lineage>
        <taxon>Eukaryota</taxon>
        <taxon>Metazoa</taxon>
        <taxon>Spiralia</taxon>
        <taxon>Lophotrochozoa</taxon>
        <taxon>Mollusca</taxon>
        <taxon>Bivalvia</taxon>
        <taxon>Autobranchia</taxon>
        <taxon>Pteriomorphia</taxon>
        <taxon>Mytilida</taxon>
        <taxon>Mytiloidea</taxon>
        <taxon>Mytilidae</taxon>
        <taxon>Mytilinae</taxon>
        <taxon>Mytilus</taxon>
    </lineage>
</organism>
<evidence type="ECO:0000256" key="3">
    <source>
        <dbReference type="PROSITE-ProRule" id="PRU10007"/>
    </source>
</evidence>
<reference evidence="6" key="1">
    <citation type="submission" date="2018-11" db="EMBL/GenBank/DDBJ databases">
        <authorList>
            <person name="Alioto T."/>
            <person name="Alioto T."/>
        </authorList>
    </citation>
    <scope>NUCLEOTIDE SEQUENCE</scope>
</reference>
<dbReference type="InterPro" id="IPR016162">
    <property type="entry name" value="Ald_DH_N"/>
</dbReference>
<keyword evidence="2 4" id="KW-0560">Oxidoreductase</keyword>
<dbReference type="OrthoDB" id="310895at2759"/>
<dbReference type="PROSITE" id="PS00070">
    <property type="entry name" value="ALDEHYDE_DEHYDR_CYS"/>
    <property type="match status" value="1"/>
</dbReference>
<feature type="active site" evidence="3">
    <location>
        <position position="309"/>
    </location>
</feature>
<evidence type="ECO:0000313" key="6">
    <source>
        <dbReference type="EMBL" id="VDI81996.1"/>
    </source>
</evidence>
<dbReference type="FunFam" id="3.40.309.10:FF:000012">
    <property type="entry name" value="Betaine aldehyde dehydrogenase"/>
    <property type="match status" value="1"/>
</dbReference>
<evidence type="ECO:0000256" key="4">
    <source>
        <dbReference type="RuleBase" id="RU003345"/>
    </source>
</evidence>
<dbReference type="InterPro" id="IPR015590">
    <property type="entry name" value="Aldehyde_DH_dom"/>
</dbReference>
<evidence type="ECO:0000313" key="7">
    <source>
        <dbReference type="Proteomes" id="UP000596742"/>
    </source>
</evidence>
<dbReference type="PROSITE" id="PS00687">
    <property type="entry name" value="ALDEHYDE_DEHYDR_GLU"/>
    <property type="match status" value="1"/>
</dbReference>
<keyword evidence="7" id="KW-1185">Reference proteome</keyword>
<dbReference type="CDD" id="cd07090">
    <property type="entry name" value="ALDH_F9_TMBADH"/>
    <property type="match status" value="1"/>
</dbReference>
<dbReference type="EMBL" id="UYJE01010307">
    <property type="protein sequence ID" value="VDI81996.1"/>
    <property type="molecule type" value="Genomic_DNA"/>
</dbReference>